<keyword evidence="11" id="KW-1185">Reference proteome</keyword>
<comment type="subcellular location">
    <subcellularLocation>
        <location evidence="1">Cell membrane</location>
        <topology evidence="1">Multi-pass membrane protein</topology>
    </subcellularLocation>
</comment>
<evidence type="ECO:0000256" key="6">
    <source>
        <dbReference type="ARBA" id="ARBA00023065"/>
    </source>
</evidence>
<feature type="transmembrane region" description="Helical" evidence="8">
    <location>
        <begin position="188"/>
        <end position="210"/>
    </location>
</feature>
<feature type="transmembrane region" description="Helical" evidence="8">
    <location>
        <begin position="90"/>
        <end position="113"/>
    </location>
</feature>
<evidence type="ECO:0000256" key="3">
    <source>
        <dbReference type="ARBA" id="ARBA00022449"/>
    </source>
</evidence>
<protein>
    <submittedName>
        <fullName evidence="10">Sodium:proton antiporter</fullName>
    </submittedName>
</protein>
<proteinExistence type="predicted"/>
<evidence type="ECO:0000313" key="10">
    <source>
        <dbReference type="EMBL" id="GLX87423.1"/>
    </source>
</evidence>
<feature type="transmembrane region" description="Helical" evidence="8">
    <location>
        <begin position="283"/>
        <end position="303"/>
    </location>
</feature>
<evidence type="ECO:0000259" key="9">
    <source>
        <dbReference type="Pfam" id="PF00999"/>
    </source>
</evidence>
<dbReference type="Proteomes" id="UP001157134">
    <property type="component" value="Unassembled WGS sequence"/>
</dbReference>
<evidence type="ECO:0000256" key="5">
    <source>
        <dbReference type="ARBA" id="ARBA00022989"/>
    </source>
</evidence>
<dbReference type="PANTHER" id="PTHR32507:SF8">
    <property type="entry name" value="CNH1P"/>
    <property type="match status" value="1"/>
</dbReference>
<organism evidence="10 11">
    <name type="scientific">Thalassotalea loyana</name>
    <dbReference type="NCBI Taxonomy" id="280483"/>
    <lineage>
        <taxon>Bacteria</taxon>
        <taxon>Pseudomonadati</taxon>
        <taxon>Pseudomonadota</taxon>
        <taxon>Gammaproteobacteria</taxon>
        <taxon>Alteromonadales</taxon>
        <taxon>Colwelliaceae</taxon>
        <taxon>Thalassotalea</taxon>
    </lineage>
</organism>
<evidence type="ECO:0000256" key="2">
    <source>
        <dbReference type="ARBA" id="ARBA00022448"/>
    </source>
</evidence>
<keyword evidence="5 8" id="KW-1133">Transmembrane helix</keyword>
<feature type="transmembrane region" description="Helical" evidence="8">
    <location>
        <begin position="368"/>
        <end position="392"/>
    </location>
</feature>
<reference evidence="10 11" key="1">
    <citation type="submission" date="2023-03" db="EMBL/GenBank/DDBJ databases">
        <title>Thalassotalea loyana LMG 22536T draft genome sequence.</title>
        <authorList>
            <person name="Sawabe T."/>
        </authorList>
    </citation>
    <scope>NUCLEOTIDE SEQUENCE [LARGE SCALE GENOMIC DNA]</scope>
    <source>
        <strain evidence="10 11">LMG 22536</strain>
    </source>
</reference>
<feature type="transmembrane region" description="Helical" evidence="8">
    <location>
        <begin position="246"/>
        <end position="263"/>
    </location>
</feature>
<feature type="transmembrane region" description="Helical" evidence="8">
    <location>
        <begin position="5"/>
        <end position="20"/>
    </location>
</feature>
<keyword evidence="2" id="KW-0813">Transport</keyword>
<feature type="transmembrane region" description="Helical" evidence="8">
    <location>
        <begin position="27"/>
        <end position="46"/>
    </location>
</feature>
<feature type="transmembrane region" description="Helical" evidence="8">
    <location>
        <begin position="309"/>
        <end position="328"/>
    </location>
</feature>
<name>A0ABQ6HH85_9GAMM</name>
<dbReference type="EMBL" id="BSSV01000013">
    <property type="protein sequence ID" value="GLX87423.1"/>
    <property type="molecule type" value="Genomic_DNA"/>
</dbReference>
<feature type="domain" description="Cation/H+ exchanger transmembrane" evidence="9">
    <location>
        <begin position="29"/>
        <end position="394"/>
    </location>
</feature>
<keyword evidence="3" id="KW-0050">Antiport</keyword>
<keyword evidence="4 8" id="KW-0812">Transmembrane</keyword>
<evidence type="ECO:0000256" key="1">
    <source>
        <dbReference type="ARBA" id="ARBA00004651"/>
    </source>
</evidence>
<dbReference type="Pfam" id="PF00999">
    <property type="entry name" value="Na_H_Exchanger"/>
    <property type="match status" value="1"/>
</dbReference>
<evidence type="ECO:0000256" key="4">
    <source>
        <dbReference type="ARBA" id="ARBA00022692"/>
    </source>
</evidence>
<evidence type="ECO:0000256" key="7">
    <source>
        <dbReference type="ARBA" id="ARBA00023136"/>
    </source>
</evidence>
<dbReference type="PANTHER" id="PTHR32507">
    <property type="entry name" value="NA(+)/H(+) ANTIPORTER 1"/>
    <property type="match status" value="1"/>
</dbReference>
<feature type="transmembrane region" description="Helical" evidence="8">
    <location>
        <begin position="222"/>
        <end position="240"/>
    </location>
</feature>
<keyword evidence="6" id="KW-0406">Ion transport</keyword>
<gene>
    <name evidence="10" type="ORF">tloyanaT_36760</name>
</gene>
<feature type="transmembrane region" description="Helical" evidence="8">
    <location>
        <begin position="58"/>
        <end position="78"/>
    </location>
</feature>
<keyword evidence="7 8" id="KW-0472">Membrane</keyword>
<feature type="transmembrane region" description="Helical" evidence="8">
    <location>
        <begin position="340"/>
        <end position="362"/>
    </location>
</feature>
<accession>A0ABQ6HH85</accession>
<evidence type="ECO:0000256" key="8">
    <source>
        <dbReference type="SAM" id="Phobius"/>
    </source>
</evidence>
<evidence type="ECO:0000313" key="11">
    <source>
        <dbReference type="Proteomes" id="UP001157134"/>
    </source>
</evidence>
<dbReference type="InterPro" id="IPR006153">
    <property type="entry name" value="Cation/H_exchanger_TM"/>
</dbReference>
<comment type="caution">
    <text evidence="10">The sequence shown here is derived from an EMBL/GenBank/DDBJ whole genome shotgun (WGS) entry which is preliminary data.</text>
</comment>
<sequence length="402" mass="43899">MDLHIIILVCALLMMVYGSVSRLCDNYFVTGPMIFAFIGIALSHSVDDYLGLASHTDVIKFIAEITLIIVLFIDASEIKHKKPSPGTPKVPLRLLAIGLPLTAIAGIAFGFIIFESLSIATIALVAFMLTPTDAALGQPLIKSEELPEHIKQNISVESGLNDGLILPPIIICIAVLSGEIGNSSDTTWAMFIATQLILGPIVGASVGWLGGRFVEHAVHKKWMAPLYQSICALALPLLAYSGAEMVEGNGFIAAFVCGYFFGVRDHGVRIKVQQFGEAEGQQLTLFVFLLFGFVMVPIASEYWDLKALGYAILSLTIVRMIPVFLSLLGTKLSWREQVIYAWFGPRGIASILYLLMFISMLGFEGHQYPVGVIVLTVLLSIVLHGVSALPIVKWYERYASRH</sequence>